<comment type="caution">
    <text evidence="2">The sequence shown here is derived from an EMBL/GenBank/DDBJ whole genome shotgun (WGS) entry which is preliminary data.</text>
</comment>
<evidence type="ECO:0000256" key="1">
    <source>
        <dbReference type="SAM" id="MobiDB-lite"/>
    </source>
</evidence>
<feature type="compositionally biased region" description="Polar residues" evidence="1">
    <location>
        <begin position="61"/>
        <end position="76"/>
    </location>
</feature>
<accession>A0A9D4TQF4</accession>
<organism evidence="2 3">
    <name type="scientific">Chlorella vulgaris</name>
    <name type="common">Green alga</name>
    <dbReference type="NCBI Taxonomy" id="3077"/>
    <lineage>
        <taxon>Eukaryota</taxon>
        <taxon>Viridiplantae</taxon>
        <taxon>Chlorophyta</taxon>
        <taxon>core chlorophytes</taxon>
        <taxon>Trebouxiophyceae</taxon>
        <taxon>Chlorellales</taxon>
        <taxon>Chlorellaceae</taxon>
        <taxon>Chlorella clade</taxon>
        <taxon>Chlorella</taxon>
    </lineage>
</organism>
<reference evidence="2" key="1">
    <citation type="journal article" date="2019" name="Plant J.">
        <title>Chlorella vulgaris genome assembly and annotation reveals the molecular basis for metabolic acclimation to high light conditions.</title>
        <authorList>
            <person name="Cecchin M."/>
            <person name="Marcolungo L."/>
            <person name="Rossato M."/>
            <person name="Girolomoni L."/>
            <person name="Cosentino E."/>
            <person name="Cuine S."/>
            <person name="Li-Beisson Y."/>
            <person name="Delledonne M."/>
            <person name="Ballottari M."/>
        </authorList>
    </citation>
    <scope>NUCLEOTIDE SEQUENCE</scope>
    <source>
        <strain evidence="2">211/11P</strain>
    </source>
</reference>
<dbReference type="Proteomes" id="UP001055712">
    <property type="component" value="Unassembled WGS sequence"/>
</dbReference>
<feature type="region of interest" description="Disordered" evidence="1">
    <location>
        <begin position="17"/>
        <end position="143"/>
    </location>
</feature>
<gene>
    <name evidence="2" type="ORF">D9Q98_004698</name>
</gene>
<sequence>MQPSIMVTSLRPYTSVRAVGSPGHPPNALLRAGSSFRSRTKSAVVLNARKPGDIDMGPNRRASSAFQDMRNAQESYLSDEEEERKTAASAEQNRKHASGGPQKDTGAGIDIDSAPESDTVREAAYPSERDHSATESDEENRKQ</sequence>
<dbReference type="AlphaFoldDB" id="A0A9D4TQF4"/>
<keyword evidence="3" id="KW-1185">Reference proteome</keyword>
<feature type="compositionally biased region" description="Basic and acidic residues" evidence="1">
    <location>
        <begin position="127"/>
        <end position="143"/>
    </location>
</feature>
<name>A0A9D4TQF4_CHLVU</name>
<evidence type="ECO:0000313" key="3">
    <source>
        <dbReference type="Proteomes" id="UP001055712"/>
    </source>
</evidence>
<evidence type="ECO:0000313" key="2">
    <source>
        <dbReference type="EMBL" id="KAI3431651.1"/>
    </source>
</evidence>
<proteinExistence type="predicted"/>
<protein>
    <submittedName>
        <fullName evidence="2">Uncharacterized protein</fullName>
    </submittedName>
</protein>
<reference evidence="2" key="2">
    <citation type="submission" date="2020-11" db="EMBL/GenBank/DDBJ databases">
        <authorList>
            <person name="Cecchin M."/>
            <person name="Marcolungo L."/>
            <person name="Rossato M."/>
            <person name="Girolomoni L."/>
            <person name="Cosentino E."/>
            <person name="Cuine S."/>
            <person name="Li-Beisson Y."/>
            <person name="Delledonne M."/>
            <person name="Ballottari M."/>
        </authorList>
    </citation>
    <scope>NUCLEOTIDE SEQUENCE</scope>
    <source>
        <strain evidence="2">211/11P</strain>
        <tissue evidence="2">Whole cell</tissue>
    </source>
</reference>
<dbReference type="EMBL" id="SIDB01000006">
    <property type="protein sequence ID" value="KAI3431651.1"/>
    <property type="molecule type" value="Genomic_DNA"/>
</dbReference>